<gene>
    <name evidence="2" type="ORF">CJ030_MR4G002303</name>
</gene>
<dbReference type="OrthoDB" id="2015351at2759"/>
<proteinExistence type="predicted"/>
<dbReference type="InterPro" id="IPR021659">
    <property type="entry name" value="NdhS"/>
</dbReference>
<dbReference type="EMBL" id="RXIC02000022">
    <property type="protein sequence ID" value="KAB1215484.1"/>
    <property type="molecule type" value="Genomic_DNA"/>
</dbReference>
<protein>
    <recommendedName>
        <fullName evidence="4">NAD(P)H-quinone oxidoreductase subunit S, chloroplastic</fullName>
    </recommendedName>
</protein>
<dbReference type="PANTHER" id="PTHR35494:SF1">
    <property type="entry name" value="NAD(P)H-QUINONE OXIDOREDUCTASE SUBUNIT S, CHLOROPLASTIC"/>
    <property type="match status" value="1"/>
</dbReference>
<dbReference type="GO" id="GO:0009767">
    <property type="term" value="P:photosynthetic electron transport chain"/>
    <property type="evidence" value="ECO:0007669"/>
    <property type="project" value="InterPro"/>
</dbReference>
<dbReference type="PANTHER" id="PTHR35494">
    <property type="entry name" value="NAD(P)H-QUINONE OXIDOREDUCTASE SUBUNIT S, CHLOROPLASTIC"/>
    <property type="match status" value="1"/>
</dbReference>
<dbReference type="Gene3D" id="2.30.30.140">
    <property type="match status" value="1"/>
</dbReference>
<evidence type="ECO:0000256" key="1">
    <source>
        <dbReference type="SAM" id="MobiDB-lite"/>
    </source>
</evidence>
<evidence type="ECO:0000313" key="3">
    <source>
        <dbReference type="Proteomes" id="UP000516437"/>
    </source>
</evidence>
<feature type="region of interest" description="Disordered" evidence="1">
    <location>
        <begin position="217"/>
        <end position="243"/>
    </location>
</feature>
<organism evidence="2 3">
    <name type="scientific">Morella rubra</name>
    <name type="common">Chinese bayberry</name>
    <dbReference type="NCBI Taxonomy" id="262757"/>
    <lineage>
        <taxon>Eukaryota</taxon>
        <taxon>Viridiplantae</taxon>
        <taxon>Streptophyta</taxon>
        <taxon>Embryophyta</taxon>
        <taxon>Tracheophyta</taxon>
        <taxon>Spermatophyta</taxon>
        <taxon>Magnoliopsida</taxon>
        <taxon>eudicotyledons</taxon>
        <taxon>Gunneridae</taxon>
        <taxon>Pentapetalae</taxon>
        <taxon>rosids</taxon>
        <taxon>fabids</taxon>
        <taxon>Fagales</taxon>
        <taxon>Myricaceae</taxon>
        <taxon>Morella</taxon>
    </lineage>
</organism>
<name>A0A6A1VRC7_9ROSI</name>
<comment type="caution">
    <text evidence="2">The sequence shown here is derived from an EMBL/GenBank/DDBJ whole genome shotgun (WGS) entry which is preliminary data.</text>
</comment>
<dbReference type="AlphaFoldDB" id="A0A6A1VRC7"/>
<reference evidence="2 3" key="1">
    <citation type="journal article" date="2019" name="Plant Biotechnol. J.">
        <title>The red bayberry genome and genetic basis of sex determination.</title>
        <authorList>
            <person name="Jia H.M."/>
            <person name="Jia H.J."/>
            <person name="Cai Q.L."/>
            <person name="Wang Y."/>
            <person name="Zhao H.B."/>
            <person name="Yang W.F."/>
            <person name="Wang G.Y."/>
            <person name="Li Y.H."/>
            <person name="Zhan D.L."/>
            <person name="Shen Y.T."/>
            <person name="Niu Q.F."/>
            <person name="Chang L."/>
            <person name="Qiu J."/>
            <person name="Zhao L."/>
            <person name="Xie H.B."/>
            <person name="Fu W.Y."/>
            <person name="Jin J."/>
            <person name="Li X.W."/>
            <person name="Jiao Y."/>
            <person name="Zhou C.C."/>
            <person name="Tu T."/>
            <person name="Chai C.Y."/>
            <person name="Gao J.L."/>
            <person name="Fan L.J."/>
            <person name="van de Weg E."/>
            <person name="Wang J.Y."/>
            <person name="Gao Z.S."/>
        </authorList>
    </citation>
    <scope>NUCLEOTIDE SEQUENCE [LARGE SCALE GENOMIC DNA]</scope>
    <source>
        <tissue evidence="2">Leaves</tissue>
    </source>
</reference>
<sequence length="243" mass="26783">MASSIILPSVPVPPLKSHFIGGNRLPLRLRKPSFTIHKRPSNQNITCAKFDLFQIMGGRGLCNGEQGLQQELEKNIEEEASPSVAEDAEQEKSGNVPVTTTDNVPEDAFDKELMGLTGGFPGGEVGLKTFIEKNPPPKKTTEANSENLLAMRSSKPKAPELPLLMPGMIAIVNNPNNPYYMYCGIVQRITDGKAGVLFEGGNWDRLITFRLDELQRREKGPPMKNPKSAILEPFLDLDKKNSK</sequence>
<keyword evidence="3" id="KW-1185">Reference proteome</keyword>
<dbReference type="Proteomes" id="UP000516437">
    <property type="component" value="Chromosome 4"/>
</dbReference>
<dbReference type="Pfam" id="PF11623">
    <property type="entry name" value="NdhS"/>
    <property type="match status" value="1"/>
</dbReference>
<accession>A0A6A1VRC7</accession>
<feature type="region of interest" description="Disordered" evidence="1">
    <location>
        <begin position="81"/>
        <end position="103"/>
    </location>
</feature>
<evidence type="ECO:0008006" key="4">
    <source>
        <dbReference type="Google" id="ProtNLM"/>
    </source>
</evidence>
<evidence type="ECO:0000313" key="2">
    <source>
        <dbReference type="EMBL" id="KAB1215484.1"/>
    </source>
</evidence>